<protein>
    <submittedName>
        <fullName evidence="1">Uncharacterized protein</fullName>
    </submittedName>
</protein>
<gene>
    <name evidence="1" type="ORF">GWI33_008748</name>
</gene>
<dbReference type="Proteomes" id="UP000625711">
    <property type="component" value="Unassembled WGS sequence"/>
</dbReference>
<comment type="caution">
    <text evidence="1">The sequence shown here is derived from an EMBL/GenBank/DDBJ whole genome shotgun (WGS) entry which is preliminary data.</text>
</comment>
<proteinExistence type="predicted"/>
<evidence type="ECO:0000313" key="2">
    <source>
        <dbReference type="Proteomes" id="UP000625711"/>
    </source>
</evidence>
<sequence>MEKFLTMRTLNNPNMLQISSTFSRNVTHCVGRAGEAAANVAVTVAVVRKRCDVGQLSLREVKPFNNTSAVRFFRTEFQVNNLGSYLQLVA</sequence>
<keyword evidence="2" id="KW-1185">Reference proteome</keyword>
<evidence type="ECO:0000313" key="1">
    <source>
        <dbReference type="EMBL" id="KAF7278130.1"/>
    </source>
</evidence>
<dbReference type="EMBL" id="JAACXV010000406">
    <property type="protein sequence ID" value="KAF7278130.1"/>
    <property type="molecule type" value="Genomic_DNA"/>
</dbReference>
<organism evidence="1 2">
    <name type="scientific">Rhynchophorus ferrugineus</name>
    <name type="common">Red palm weevil</name>
    <name type="synonym">Curculio ferrugineus</name>
    <dbReference type="NCBI Taxonomy" id="354439"/>
    <lineage>
        <taxon>Eukaryota</taxon>
        <taxon>Metazoa</taxon>
        <taxon>Ecdysozoa</taxon>
        <taxon>Arthropoda</taxon>
        <taxon>Hexapoda</taxon>
        <taxon>Insecta</taxon>
        <taxon>Pterygota</taxon>
        <taxon>Neoptera</taxon>
        <taxon>Endopterygota</taxon>
        <taxon>Coleoptera</taxon>
        <taxon>Polyphaga</taxon>
        <taxon>Cucujiformia</taxon>
        <taxon>Curculionidae</taxon>
        <taxon>Dryophthorinae</taxon>
        <taxon>Rhynchophorus</taxon>
    </lineage>
</organism>
<name>A0A834MFQ0_RHYFE</name>
<reference evidence="1" key="1">
    <citation type="submission" date="2020-08" db="EMBL/GenBank/DDBJ databases">
        <title>Genome sequencing and assembly of the red palm weevil Rhynchophorus ferrugineus.</title>
        <authorList>
            <person name="Dias G.B."/>
            <person name="Bergman C.M."/>
            <person name="Manee M."/>
        </authorList>
    </citation>
    <scope>NUCLEOTIDE SEQUENCE</scope>
    <source>
        <strain evidence="1">AA-2017</strain>
        <tissue evidence="1">Whole larva</tissue>
    </source>
</reference>
<accession>A0A834MFQ0</accession>
<dbReference type="AlphaFoldDB" id="A0A834MFQ0"/>